<dbReference type="RefSeq" id="WP_102941966.1">
    <property type="nucleotide sequence ID" value="NZ_QLTR01000021.1"/>
</dbReference>
<dbReference type="AlphaFoldDB" id="A0A2J8GMM8"/>
<dbReference type="InterPro" id="IPR018771">
    <property type="entry name" value="PocR_dom"/>
</dbReference>
<sequence>MSSVTSLDSALIRKIASDFAQATELAVVVVNIHGEEISERFNFSDFCQKIRQNPELYNQCMLSDKRGGLKASVDNKPCVYQCHAGLTDFSIPLIVEGHLVGFVLCGQVRLIGHEDESIEGMAHTQNMWEKDEELRHCFEDIPVVDYQKVLASAELLQLIVENCIRKHINLVVIDDTGINDQQKLSINNNDHKIKKALRFIEHHFSDDIKLEDVAAHIYLSPYYFSKLFKKHLGIGFNAYLNNCRIMHAKKMLKSSGIPVATIAKNLGFSQTSYFCKVFRKNCSMSPQEYRDKHYQDAVIHD</sequence>
<keyword evidence="1" id="KW-0805">Transcription regulation</keyword>
<dbReference type="EMBL" id="QLTR01000021">
    <property type="protein sequence ID" value="RAS60560.1"/>
    <property type="molecule type" value="Genomic_DNA"/>
</dbReference>
<dbReference type="GO" id="GO:0003700">
    <property type="term" value="F:DNA-binding transcription factor activity"/>
    <property type="evidence" value="ECO:0007669"/>
    <property type="project" value="InterPro"/>
</dbReference>
<dbReference type="PANTHER" id="PTHR43280:SF10">
    <property type="entry name" value="REGULATORY PROTEIN POCR"/>
    <property type="match status" value="1"/>
</dbReference>
<dbReference type="SMART" id="SM00342">
    <property type="entry name" value="HTH_ARAC"/>
    <property type="match status" value="1"/>
</dbReference>
<evidence type="ECO:0000313" key="4">
    <source>
        <dbReference type="EMBL" id="RAS60560.1"/>
    </source>
</evidence>
<evidence type="ECO:0000256" key="2">
    <source>
        <dbReference type="ARBA" id="ARBA00023125"/>
    </source>
</evidence>
<gene>
    <name evidence="4" type="ORF">DET48_12165</name>
</gene>
<dbReference type="InterPro" id="IPR009057">
    <property type="entry name" value="Homeodomain-like_sf"/>
</dbReference>
<dbReference type="SUPFAM" id="SSF46689">
    <property type="entry name" value="Homeodomain-like"/>
    <property type="match status" value="2"/>
</dbReference>
<evidence type="ECO:0000256" key="1">
    <source>
        <dbReference type="ARBA" id="ARBA00023015"/>
    </source>
</evidence>
<dbReference type="InterPro" id="IPR020449">
    <property type="entry name" value="Tscrpt_reg_AraC-type_HTH"/>
</dbReference>
<dbReference type="PROSITE" id="PS01124">
    <property type="entry name" value="HTH_ARAC_FAMILY_2"/>
    <property type="match status" value="1"/>
</dbReference>
<keyword evidence="3" id="KW-0804">Transcription</keyword>
<evidence type="ECO:0000256" key="3">
    <source>
        <dbReference type="ARBA" id="ARBA00023163"/>
    </source>
</evidence>
<keyword evidence="2" id="KW-0238">DNA-binding</keyword>
<reference evidence="4 5" key="1">
    <citation type="submission" date="2018-06" db="EMBL/GenBank/DDBJ databases">
        <title>Freshwater and sediment microbial communities from various areas in North America, analyzing microbe dynamics in response to fracking.</title>
        <authorList>
            <person name="Lamendella R."/>
        </authorList>
    </citation>
    <scope>NUCLEOTIDE SEQUENCE [LARGE SCALE GENOMIC DNA]</scope>
    <source>
        <strain evidence="4 5">99A</strain>
    </source>
</reference>
<dbReference type="Gene3D" id="1.10.10.60">
    <property type="entry name" value="Homeodomain-like"/>
    <property type="match status" value="2"/>
</dbReference>
<proteinExistence type="predicted"/>
<dbReference type="Proteomes" id="UP000248729">
    <property type="component" value="Unassembled WGS sequence"/>
</dbReference>
<protein>
    <submittedName>
        <fullName evidence="4">AraC family transcriptional regulator</fullName>
    </submittedName>
</protein>
<dbReference type="Pfam" id="PF10114">
    <property type="entry name" value="PocR"/>
    <property type="match status" value="1"/>
</dbReference>
<dbReference type="PANTHER" id="PTHR43280">
    <property type="entry name" value="ARAC-FAMILY TRANSCRIPTIONAL REGULATOR"/>
    <property type="match status" value="1"/>
</dbReference>
<dbReference type="NCBIfam" id="NF047788">
    <property type="entry name" value="TransRegPocR"/>
    <property type="match status" value="1"/>
</dbReference>
<name>A0A2J8GMM8_VIBDI</name>
<organism evidence="4 5">
    <name type="scientific">Vibrio diazotrophicus</name>
    <dbReference type="NCBI Taxonomy" id="685"/>
    <lineage>
        <taxon>Bacteria</taxon>
        <taxon>Pseudomonadati</taxon>
        <taxon>Pseudomonadota</taxon>
        <taxon>Gammaproteobacteria</taxon>
        <taxon>Vibrionales</taxon>
        <taxon>Vibrionaceae</taxon>
        <taxon>Vibrio</taxon>
    </lineage>
</organism>
<dbReference type="Pfam" id="PF12833">
    <property type="entry name" value="HTH_18"/>
    <property type="match status" value="1"/>
</dbReference>
<dbReference type="PRINTS" id="PR00032">
    <property type="entry name" value="HTHARAC"/>
</dbReference>
<comment type="caution">
    <text evidence="4">The sequence shown here is derived from an EMBL/GenBank/DDBJ whole genome shotgun (WGS) entry which is preliminary data.</text>
</comment>
<evidence type="ECO:0000313" key="5">
    <source>
        <dbReference type="Proteomes" id="UP000248729"/>
    </source>
</evidence>
<dbReference type="GO" id="GO:0043565">
    <property type="term" value="F:sequence-specific DNA binding"/>
    <property type="evidence" value="ECO:0007669"/>
    <property type="project" value="InterPro"/>
</dbReference>
<accession>A0A2J8GMM8</accession>
<dbReference type="InterPro" id="IPR018060">
    <property type="entry name" value="HTH_AraC"/>
</dbReference>